<protein>
    <submittedName>
        <fullName evidence="1">Uncharacterized protein</fullName>
    </submittedName>
</protein>
<dbReference type="EMBL" id="JABKKF010000005">
    <property type="protein sequence ID" value="NPD92072.1"/>
    <property type="molecule type" value="Genomic_DNA"/>
</dbReference>
<sequence>MSQNEFYPEEVLIEKMQSGEYGWLDYVNHFSAEWQEEYVSYCRQNNLTVGNDSAATFVRHKDEQLETAMENGDA</sequence>
<keyword evidence="2" id="KW-1185">Reference proteome</keyword>
<evidence type="ECO:0000313" key="2">
    <source>
        <dbReference type="Proteomes" id="UP000714420"/>
    </source>
</evidence>
<name>A0ABX2ANE3_9BACT</name>
<dbReference type="RefSeq" id="WP_172275421.1">
    <property type="nucleotide sequence ID" value="NZ_CASGMU010000004.1"/>
</dbReference>
<proteinExistence type="predicted"/>
<reference evidence="1 2" key="1">
    <citation type="submission" date="2020-05" db="EMBL/GenBank/DDBJ databases">
        <title>Distinct polysaccharide utilization as determinants for interspecies competition between intestinal Prevotella spp.</title>
        <authorList>
            <person name="Galvez E.J.C."/>
            <person name="Iljazovic A."/>
            <person name="Strowig T."/>
        </authorList>
    </citation>
    <scope>NUCLEOTIDE SEQUENCE [LARGE SCALE GENOMIC DNA]</scope>
    <source>
        <strain evidence="1 2">PMUR</strain>
    </source>
</reference>
<organism evidence="1 2">
    <name type="scientific">Xylanibacter muris</name>
    <dbReference type="NCBI Taxonomy" id="2736290"/>
    <lineage>
        <taxon>Bacteria</taxon>
        <taxon>Pseudomonadati</taxon>
        <taxon>Bacteroidota</taxon>
        <taxon>Bacteroidia</taxon>
        <taxon>Bacteroidales</taxon>
        <taxon>Prevotellaceae</taxon>
        <taxon>Xylanibacter</taxon>
    </lineage>
</organism>
<accession>A0ABX2ANE3</accession>
<gene>
    <name evidence="1" type="ORF">HPS56_06845</name>
</gene>
<comment type="caution">
    <text evidence="1">The sequence shown here is derived from an EMBL/GenBank/DDBJ whole genome shotgun (WGS) entry which is preliminary data.</text>
</comment>
<evidence type="ECO:0000313" key="1">
    <source>
        <dbReference type="EMBL" id="NPD92072.1"/>
    </source>
</evidence>
<dbReference type="Proteomes" id="UP000714420">
    <property type="component" value="Unassembled WGS sequence"/>
</dbReference>